<dbReference type="STRING" id="1076256.A0A2H3C793"/>
<dbReference type="InterPro" id="IPR000719">
    <property type="entry name" value="Prot_kinase_dom"/>
</dbReference>
<dbReference type="InterPro" id="IPR052396">
    <property type="entry name" value="Meiotic_Drive_Suppr_Kinase"/>
</dbReference>
<dbReference type="Pfam" id="PF01636">
    <property type="entry name" value="APH"/>
    <property type="match status" value="1"/>
</dbReference>
<dbReference type="PANTHER" id="PTHR37171:SF1">
    <property type="entry name" value="SERINE_THREONINE-PROTEIN KINASE YRZF-RELATED"/>
    <property type="match status" value="1"/>
</dbReference>
<accession>A0A2H3C793</accession>
<feature type="domain" description="Protein kinase" evidence="1">
    <location>
        <begin position="85"/>
        <end position="357"/>
    </location>
</feature>
<dbReference type="InterPro" id="IPR002575">
    <property type="entry name" value="Aminoglycoside_PTrfase"/>
</dbReference>
<dbReference type="InterPro" id="IPR011009">
    <property type="entry name" value="Kinase-like_dom_sf"/>
</dbReference>
<gene>
    <name evidence="2" type="ORF">ARMSODRAFT_1002995</name>
</gene>
<proteinExistence type="predicted"/>
<reference evidence="3" key="1">
    <citation type="journal article" date="2017" name="Nat. Ecol. Evol.">
        <title>Genome expansion and lineage-specific genetic innovations in the forest pathogenic fungi Armillaria.</title>
        <authorList>
            <person name="Sipos G."/>
            <person name="Prasanna A.N."/>
            <person name="Walter M.C."/>
            <person name="O'Connor E."/>
            <person name="Balint B."/>
            <person name="Krizsan K."/>
            <person name="Kiss B."/>
            <person name="Hess J."/>
            <person name="Varga T."/>
            <person name="Slot J."/>
            <person name="Riley R."/>
            <person name="Boka B."/>
            <person name="Rigling D."/>
            <person name="Barry K."/>
            <person name="Lee J."/>
            <person name="Mihaltcheva S."/>
            <person name="LaButti K."/>
            <person name="Lipzen A."/>
            <person name="Waldron R."/>
            <person name="Moloney N.M."/>
            <person name="Sperisen C."/>
            <person name="Kredics L."/>
            <person name="Vagvoelgyi C."/>
            <person name="Patrignani A."/>
            <person name="Fitzpatrick D."/>
            <person name="Nagy I."/>
            <person name="Doyle S."/>
            <person name="Anderson J.B."/>
            <person name="Grigoriev I.V."/>
            <person name="Gueldener U."/>
            <person name="Muensterkoetter M."/>
            <person name="Nagy L.G."/>
        </authorList>
    </citation>
    <scope>NUCLEOTIDE SEQUENCE [LARGE SCALE GENOMIC DNA]</scope>
    <source>
        <strain evidence="3">28-4</strain>
    </source>
</reference>
<dbReference type="AlphaFoldDB" id="A0A2H3C793"/>
<organism evidence="2 3">
    <name type="scientific">Armillaria solidipes</name>
    <dbReference type="NCBI Taxonomy" id="1076256"/>
    <lineage>
        <taxon>Eukaryota</taxon>
        <taxon>Fungi</taxon>
        <taxon>Dikarya</taxon>
        <taxon>Basidiomycota</taxon>
        <taxon>Agaricomycotina</taxon>
        <taxon>Agaricomycetes</taxon>
        <taxon>Agaricomycetidae</taxon>
        <taxon>Agaricales</taxon>
        <taxon>Marasmiineae</taxon>
        <taxon>Physalacriaceae</taxon>
        <taxon>Armillaria</taxon>
    </lineage>
</organism>
<dbReference type="SUPFAM" id="SSF56112">
    <property type="entry name" value="Protein kinase-like (PK-like)"/>
    <property type="match status" value="1"/>
</dbReference>
<dbReference type="PROSITE" id="PS50011">
    <property type="entry name" value="PROTEIN_KINASE_DOM"/>
    <property type="match status" value="1"/>
</dbReference>
<evidence type="ECO:0000313" key="2">
    <source>
        <dbReference type="EMBL" id="PBK71146.1"/>
    </source>
</evidence>
<dbReference type="GO" id="GO:0004672">
    <property type="term" value="F:protein kinase activity"/>
    <property type="evidence" value="ECO:0007669"/>
    <property type="project" value="InterPro"/>
</dbReference>
<keyword evidence="3" id="KW-1185">Reference proteome</keyword>
<dbReference type="EMBL" id="KZ293424">
    <property type="protein sequence ID" value="PBK71146.1"/>
    <property type="molecule type" value="Genomic_DNA"/>
</dbReference>
<sequence length="357" mass="41319">MSAATSHRCSTLSESQNLKQVSLPRTGNDLYRLGTTLNLKFKPHTFSEYTELAATVIRRFEPFTSAVVLLVQRFCDNQPLILKLADRRLGYRAGNDDDVDTVPWTSSIDDHLRRAVREIQAGVKTNWFELISDFENRPDTGLWEVCTWIGKMSSHDTELSAYGLLHRLQGRYIPRLFGVVRLRITPESTPLHPITDIVEGLALEYIPGVSMEKLKPGIDVSEQEAEKIYSAVLEVFRTIEAEKCLLHNDIHTRNIVLREGNRSPVIIDFGLANIRNPDYSDEEWERVVHGGPDTRYMRRLLVDPEDRRWRRTVTPYHYKKPLAFNNYVESMPDDFRRVTFDRVLDTDWEGAREKVDQ</sequence>
<dbReference type="PANTHER" id="PTHR37171">
    <property type="entry name" value="SERINE/THREONINE-PROTEIN KINASE YRZF-RELATED"/>
    <property type="match status" value="1"/>
</dbReference>
<evidence type="ECO:0000313" key="3">
    <source>
        <dbReference type="Proteomes" id="UP000218334"/>
    </source>
</evidence>
<name>A0A2H3C793_9AGAR</name>
<dbReference type="Proteomes" id="UP000218334">
    <property type="component" value="Unassembled WGS sequence"/>
</dbReference>
<dbReference type="Gene3D" id="1.10.510.10">
    <property type="entry name" value="Transferase(Phosphotransferase) domain 1"/>
    <property type="match status" value="1"/>
</dbReference>
<protein>
    <recommendedName>
        <fullName evidence="1">Protein kinase domain-containing protein</fullName>
    </recommendedName>
</protein>
<dbReference type="GO" id="GO:0005524">
    <property type="term" value="F:ATP binding"/>
    <property type="evidence" value="ECO:0007669"/>
    <property type="project" value="InterPro"/>
</dbReference>
<evidence type="ECO:0000259" key="1">
    <source>
        <dbReference type="PROSITE" id="PS50011"/>
    </source>
</evidence>